<dbReference type="Pfam" id="PF02518">
    <property type="entry name" value="HATPase_c"/>
    <property type="match status" value="1"/>
</dbReference>
<dbReference type="PANTHER" id="PTHR41523:SF8">
    <property type="entry name" value="ETHYLENE RESPONSE SENSOR PROTEIN"/>
    <property type="match status" value="1"/>
</dbReference>
<dbReference type="Pfam" id="PF07568">
    <property type="entry name" value="HisKA_2"/>
    <property type="match status" value="1"/>
</dbReference>
<evidence type="ECO:0000256" key="7">
    <source>
        <dbReference type="ARBA" id="ARBA00022840"/>
    </source>
</evidence>
<dbReference type="AlphaFoldDB" id="A0A2M7FX80"/>
<evidence type="ECO:0000256" key="2">
    <source>
        <dbReference type="ARBA" id="ARBA00012438"/>
    </source>
</evidence>
<organism evidence="11 12">
    <name type="scientific">bacterium (Candidatus Blackallbacteria) CG17_big_fil_post_rev_8_21_14_2_50_48_46</name>
    <dbReference type="NCBI Taxonomy" id="2014261"/>
    <lineage>
        <taxon>Bacteria</taxon>
        <taxon>Candidatus Blackallbacteria</taxon>
    </lineage>
</organism>
<evidence type="ECO:0000256" key="1">
    <source>
        <dbReference type="ARBA" id="ARBA00000085"/>
    </source>
</evidence>
<dbReference type="PANTHER" id="PTHR41523">
    <property type="entry name" value="TWO-COMPONENT SYSTEM SENSOR PROTEIN"/>
    <property type="match status" value="1"/>
</dbReference>
<keyword evidence="3" id="KW-0597">Phosphoprotein</keyword>
<keyword evidence="7" id="KW-0067">ATP-binding</keyword>
<protein>
    <recommendedName>
        <fullName evidence="2">histidine kinase</fullName>
        <ecNumber evidence="2">2.7.13.3</ecNumber>
    </recommendedName>
</protein>
<dbReference type="CDD" id="cd00130">
    <property type="entry name" value="PAS"/>
    <property type="match status" value="2"/>
</dbReference>
<dbReference type="PROSITE" id="PS50113">
    <property type="entry name" value="PAC"/>
    <property type="match status" value="2"/>
</dbReference>
<comment type="catalytic activity">
    <reaction evidence="1">
        <text>ATP + protein L-histidine = ADP + protein N-phospho-L-histidine.</text>
        <dbReference type="EC" id="2.7.13.3"/>
    </reaction>
</comment>
<dbReference type="PROSITE" id="PS50112">
    <property type="entry name" value="PAS"/>
    <property type="match status" value="1"/>
</dbReference>
<dbReference type="NCBIfam" id="TIGR00229">
    <property type="entry name" value="sensory_box"/>
    <property type="match status" value="2"/>
</dbReference>
<dbReference type="InterPro" id="IPR035965">
    <property type="entry name" value="PAS-like_dom_sf"/>
</dbReference>
<dbReference type="InterPro" id="IPR036890">
    <property type="entry name" value="HATPase_C_sf"/>
</dbReference>
<feature type="domain" description="PAC" evidence="10">
    <location>
        <begin position="180"/>
        <end position="231"/>
    </location>
</feature>
<dbReference type="InterPro" id="IPR013655">
    <property type="entry name" value="PAS_fold_3"/>
</dbReference>
<name>A0A2M7FX80_9BACT</name>
<dbReference type="InterPro" id="IPR003594">
    <property type="entry name" value="HATPase_dom"/>
</dbReference>
<accession>A0A2M7FX80</accession>
<feature type="domain" description="PAC" evidence="10">
    <location>
        <begin position="308"/>
        <end position="360"/>
    </location>
</feature>
<dbReference type="CDD" id="cd16936">
    <property type="entry name" value="HATPase_RsbW-like"/>
    <property type="match status" value="1"/>
</dbReference>
<dbReference type="EMBL" id="PFFQ01000066">
    <property type="protein sequence ID" value="PIW13868.1"/>
    <property type="molecule type" value="Genomic_DNA"/>
</dbReference>
<dbReference type="Gene3D" id="3.30.565.10">
    <property type="entry name" value="Histidine kinase-like ATPase, C-terminal domain"/>
    <property type="match status" value="1"/>
</dbReference>
<evidence type="ECO:0000256" key="8">
    <source>
        <dbReference type="ARBA" id="ARBA00023026"/>
    </source>
</evidence>
<dbReference type="InterPro" id="IPR000014">
    <property type="entry name" value="PAS"/>
</dbReference>
<comment type="caution">
    <text evidence="11">The sequence shown here is derived from an EMBL/GenBank/DDBJ whole genome shotgun (WGS) entry which is preliminary data.</text>
</comment>
<dbReference type="EC" id="2.7.13.3" evidence="2"/>
<evidence type="ECO:0000256" key="4">
    <source>
        <dbReference type="ARBA" id="ARBA00022679"/>
    </source>
</evidence>
<keyword evidence="5" id="KW-0547">Nucleotide-binding</keyword>
<dbReference type="SMART" id="SM00387">
    <property type="entry name" value="HATPase_c"/>
    <property type="match status" value="1"/>
</dbReference>
<evidence type="ECO:0000313" key="11">
    <source>
        <dbReference type="EMBL" id="PIW13868.1"/>
    </source>
</evidence>
<dbReference type="SUPFAM" id="SSF55874">
    <property type="entry name" value="ATPase domain of HSP90 chaperone/DNA topoisomerase II/histidine kinase"/>
    <property type="match status" value="1"/>
</dbReference>
<keyword evidence="8" id="KW-0843">Virulence</keyword>
<dbReference type="SMART" id="SM00086">
    <property type="entry name" value="PAC"/>
    <property type="match status" value="2"/>
</dbReference>
<gene>
    <name evidence="11" type="ORF">COW36_24695</name>
</gene>
<dbReference type="SUPFAM" id="SSF55785">
    <property type="entry name" value="PYP-like sensor domain (PAS domain)"/>
    <property type="match status" value="2"/>
</dbReference>
<evidence type="ECO:0000256" key="5">
    <source>
        <dbReference type="ARBA" id="ARBA00022741"/>
    </source>
</evidence>
<dbReference type="Gene3D" id="3.30.450.20">
    <property type="entry name" value="PAS domain"/>
    <property type="match status" value="2"/>
</dbReference>
<proteinExistence type="predicted"/>
<dbReference type="GO" id="GO:0004673">
    <property type="term" value="F:protein histidine kinase activity"/>
    <property type="evidence" value="ECO:0007669"/>
    <property type="project" value="UniProtKB-EC"/>
</dbReference>
<dbReference type="SMART" id="SM00091">
    <property type="entry name" value="PAS"/>
    <property type="match status" value="2"/>
</dbReference>
<dbReference type="InterPro" id="IPR001610">
    <property type="entry name" value="PAC"/>
</dbReference>
<evidence type="ECO:0000256" key="6">
    <source>
        <dbReference type="ARBA" id="ARBA00022777"/>
    </source>
</evidence>
<dbReference type="InterPro" id="IPR000700">
    <property type="entry name" value="PAS-assoc_C"/>
</dbReference>
<dbReference type="Pfam" id="PF08447">
    <property type="entry name" value="PAS_3"/>
    <property type="match status" value="2"/>
</dbReference>
<keyword evidence="4" id="KW-0808">Transferase</keyword>
<reference evidence="11 12" key="1">
    <citation type="submission" date="2017-09" db="EMBL/GenBank/DDBJ databases">
        <title>Depth-based differentiation of microbial function through sediment-hosted aquifers and enrichment of novel symbionts in the deep terrestrial subsurface.</title>
        <authorList>
            <person name="Probst A.J."/>
            <person name="Ladd B."/>
            <person name="Jarett J.K."/>
            <person name="Geller-Mcgrath D.E."/>
            <person name="Sieber C.M."/>
            <person name="Emerson J.B."/>
            <person name="Anantharaman K."/>
            <person name="Thomas B.C."/>
            <person name="Malmstrom R."/>
            <person name="Stieglmeier M."/>
            <person name="Klingl A."/>
            <person name="Woyke T."/>
            <person name="Ryan C.M."/>
            <person name="Banfield J.F."/>
        </authorList>
    </citation>
    <scope>NUCLEOTIDE SEQUENCE [LARGE SCALE GENOMIC DNA]</scope>
    <source>
        <strain evidence="11">CG17_big_fil_post_rev_8_21_14_2_50_48_46</strain>
    </source>
</reference>
<evidence type="ECO:0000259" key="9">
    <source>
        <dbReference type="PROSITE" id="PS50112"/>
    </source>
</evidence>
<keyword evidence="6" id="KW-0418">Kinase</keyword>
<sequence>MFNASLLLIAPAGEARDALAKLLTNRGYRLRACFGQLHEAESLAYAPHLLVVEESLRASTQGFKNKVQQAVPLCFFCLNHVLQDPVALFVELEILARTQSEELRIGEARVRQLLEHLADILVILNADGSPRYLSPSLERITGYRPEELSSKGPLEVVHPEDQAKVRQAIFWSHEHPGLPIMFEYRHIHKQGGYVHLESVGQSLLDVPGISAFVVVSRDISARRGWEAKIQDSEQRYRVVAEQTGQMVYDWDVLSGEIQWVGAIEKITGFESEAYQDVNIEVWESMIHEQERAQTLAVLDQAAHADGHFCMEYRLRRRDGSYVWVEDTGLFLKDEEGLAVRMLGSMKDISQRRMQAELLQNAVHERELLLQEIHHRVKNNFQIMISLLNMQMRRLPRAEVLEPLRDVRNRLHSMLLVHEELYRQGFSGRVPFRECLEILCRELYLQYAERGSIQILEELEPLSLSMDQAIPCGLIVNELLTNAFKYAFSAEQRDARIQISLRSLDECVFLEINDNGVGLPDDYSSGLGLHLVERLAHQLEGQCRRLPLSQGTAWHLSFPRA</sequence>
<evidence type="ECO:0000313" key="12">
    <source>
        <dbReference type="Proteomes" id="UP000231019"/>
    </source>
</evidence>
<dbReference type="GO" id="GO:0005524">
    <property type="term" value="F:ATP binding"/>
    <property type="evidence" value="ECO:0007669"/>
    <property type="project" value="UniProtKB-KW"/>
</dbReference>
<dbReference type="Proteomes" id="UP000231019">
    <property type="component" value="Unassembled WGS sequence"/>
</dbReference>
<evidence type="ECO:0000259" key="10">
    <source>
        <dbReference type="PROSITE" id="PS50113"/>
    </source>
</evidence>
<dbReference type="InterPro" id="IPR011495">
    <property type="entry name" value="Sig_transdc_His_kin_sub2_dim/P"/>
</dbReference>
<evidence type="ECO:0000256" key="3">
    <source>
        <dbReference type="ARBA" id="ARBA00022553"/>
    </source>
</evidence>
<feature type="domain" description="PAS" evidence="9">
    <location>
        <begin position="106"/>
        <end position="169"/>
    </location>
</feature>